<dbReference type="InterPro" id="IPR046357">
    <property type="entry name" value="PPIase_dom_sf"/>
</dbReference>
<dbReference type="RefSeq" id="WP_232416372.1">
    <property type="nucleotide sequence ID" value="NZ_CP101990.1"/>
</dbReference>
<dbReference type="Pfam" id="PF00254">
    <property type="entry name" value="FKBP_C"/>
    <property type="match status" value="2"/>
</dbReference>
<dbReference type="EC" id="5.2.1.8" evidence="6"/>
<protein>
    <recommendedName>
        <fullName evidence="6">Peptidyl-prolyl cis-trans isomerase</fullName>
        <ecNumber evidence="6">5.2.1.8</ecNumber>
    </recommendedName>
</protein>
<evidence type="ECO:0000256" key="4">
    <source>
        <dbReference type="ARBA" id="ARBA00023235"/>
    </source>
</evidence>
<dbReference type="InterPro" id="IPR001179">
    <property type="entry name" value="PPIase_FKBP_dom"/>
</dbReference>
<reference evidence="8 9" key="1">
    <citation type="submission" date="2022-07" db="EMBL/GenBank/DDBJ databases">
        <title>Novel species in genus Aeromicrobium.</title>
        <authorList>
            <person name="Ye L."/>
        </authorList>
    </citation>
    <scope>NUCLEOTIDE SEQUENCE [LARGE SCALE GENOMIC DNA]</scope>
    <source>
        <strain evidence="9">zg-Y50</strain>
    </source>
</reference>
<evidence type="ECO:0000256" key="5">
    <source>
        <dbReference type="PROSITE-ProRule" id="PRU00277"/>
    </source>
</evidence>
<dbReference type="EMBL" id="CP101990">
    <property type="protein sequence ID" value="UUI67213.1"/>
    <property type="molecule type" value="Genomic_DNA"/>
</dbReference>
<dbReference type="GO" id="GO:0003755">
    <property type="term" value="F:peptidyl-prolyl cis-trans isomerase activity"/>
    <property type="evidence" value="ECO:0007669"/>
    <property type="project" value="UniProtKB-EC"/>
</dbReference>
<evidence type="ECO:0000313" key="8">
    <source>
        <dbReference type="EMBL" id="UUI67213.1"/>
    </source>
</evidence>
<gene>
    <name evidence="8" type="ORF">NP095_08295</name>
</gene>
<evidence type="ECO:0000259" key="7">
    <source>
        <dbReference type="PROSITE" id="PS50059"/>
    </source>
</evidence>
<accession>A0ABY5KAZ0</accession>
<dbReference type="PROSITE" id="PS50059">
    <property type="entry name" value="FKBP_PPIASE"/>
    <property type="match status" value="2"/>
</dbReference>
<dbReference type="PANTHER" id="PTHR43811:SF19">
    <property type="entry name" value="39 KDA FK506-BINDING NUCLEAR PROTEIN"/>
    <property type="match status" value="1"/>
</dbReference>
<keyword evidence="4 5" id="KW-0413">Isomerase</keyword>
<evidence type="ECO:0000256" key="1">
    <source>
        <dbReference type="ARBA" id="ARBA00000971"/>
    </source>
</evidence>
<evidence type="ECO:0000256" key="2">
    <source>
        <dbReference type="ARBA" id="ARBA00006577"/>
    </source>
</evidence>
<evidence type="ECO:0000256" key="6">
    <source>
        <dbReference type="RuleBase" id="RU003915"/>
    </source>
</evidence>
<comment type="catalytic activity">
    <reaction evidence="1 5 6">
        <text>[protein]-peptidylproline (omega=180) = [protein]-peptidylproline (omega=0)</text>
        <dbReference type="Rhea" id="RHEA:16237"/>
        <dbReference type="Rhea" id="RHEA-COMP:10747"/>
        <dbReference type="Rhea" id="RHEA-COMP:10748"/>
        <dbReference type="ChEBI" id="CHEBI:83833"/>
        <dbReference type="ChEBI" id="CHEBI:83834"/>
        <dbReference type="EC" id="5.2.1.8"/>
    </reaction>
</comment>
<feature type="domain" description="PPIase FKBP-type" evidence="7">
    <location>
        <begin position="206"/>
        <end position="293"/>
    </location>
</feature>
<feature type="domain" description="PPIase FKBP-type" evidence="7">
    <location>
        <begin position="57"/>
        <end position="148"/>
    </location>
</feature>
<organism evidence="8 9">
    <name type="scientific">Aeromicrobium duanguangcaii</name>
    <dbReference type="NCBI Taxonomy" id="2968086"/>
    <lineage>
        <taxon>Bacteria</taxon>
        <taxon>Bacillati</taxon>
        <taxon>Actinomycetota</taxon>
        <taxon>Actinomycetes</taxon>
        <taxon>Propionibacteriales</taxon>
        <taxon>Nocardioidaceae</taxon>
        <taxon>Aeromicrobium</taxon>
    </lineage>
</organism>
<name>A0ABY5KAZ0_9ACTN</name>
<dbReference type="SUPFAM" id="SSF54534">
    <property type="entry name" value="FKBP-like"/>
    <property type="match status" value="2"/>
</dbReference>
<evidence type="ECO:0000313" key="9">
    <source>
        <dbReference type="Proteomes" id="UP001315860"/>
    </source>
</evidence>
<keyword evidence="3 5" id="KW-0697">Rotamase</keyword>
<dbReference type="PANTHER" id="PTHR43811">
    <property type="entry name" value="FKBP-TYPE PEPTIDYL-PROLYL CIS-TRANS ISOMERASE FKPA"/>
    <property type="match status" value="1"/>
</dbReference>
<sequence>MTTASIVLAGCGGGNDLDGIEVSKSGTPKVKVEKDYTTEKTEAKVVSKGGGDEIKSGDTIKLNYVAVNGRTGKEFDNSFKNETPMTLTLNEKTALPGFYKGLVGQDIGSRVVVSVPSKDGASLLQSVESLGLEKDDTMVFVFDLVSKIPPKAEGKAVKAPASLPKLTYDKDQQPAKFVKTKKTAAKLGKSGSYVLIKGEGDKVEKGATVTIQYVGQKYPAGDVFDASWASGPRQISLAEGNAVGCFTDQVPGNTLGSRIVVTCTTDDAYGKDAKKNGQPEGPLIFVVDLLDAS</sequence>
<comment type="similarity">
    <text evidence="2 6">Belongs to the FKBP-type PPIase family.</text>
</comment>
<keyword evidence="9" id="KW-1185">Reference proteome</keyword>
<proteinExistence type="inferred from homology"/>
<dbReference type="Gene3D" id="3.10.50.40">
    <property type="match status" value="2"/>
</dbReference>
<dbReference type="Proteomes" id="UP001315860">
    <property type="component" value="Chromosome"/>
</dbReference>
<evidence type="ECO:0000256" key="3">
    <source>
        <dbReference type="ARBA" id="ARBA00023110"/>
    </source>
</evidence>